<sequence length="69" mass="7833">MTSLPHNIERRLFARGLIEARYRGWDAASRMYHIFGQSGRWAARCRAGEQLPLFADTLAQLSDKLGARA</sequence>
<gene>
    <name evidence="3" type="ORF">UFOVP145_40</name>
    <name evidence="1" type="ORF">UFOVP4_34</name>
    <name evidence="2" type="ORF">UFOVP64_26</name>
</gene>
<evidence type="ECO:0000313" key="2">
    <source>
        <dbReference type="EMBL" id="CAB4241273.1"/>
    </source>
</evidence>
<evidence type="ECO:0000313" key="3">
    <source>
        <dbReference type="EMBL" id="CAB5078999.1"/>
    </source>
</evidence>
<name>A0A6J5KIF9_9CAUD</name>
<reference evidence="1" key="1">
    <citation type="submission" date="2020-04" db="EMBL/GenBank/DDBJ databases">
        <authorList>
            <person name="Chiriac C."/>
            <person name="Salcher M."/>
            <person name="Ghai R."/>
            <person name="Kavagutti S V."/>
        </authorList>
    </citation>
    <scope>NUCLEOTIDE SEQUENCE</scope>
</reference>
<accession>A0A6J5KIF9</accession>
<proteinExistence type="predicted"/>
<protein>
    <submittedName>
        <fullName evidence="1">Uncharacterized protein</fullName>
    </submittedName>
</protein>
<dbReference type="EMBL" id="LR796136">
    <property type="protein sequence ID" value="CAB4120966.1"/>
    <property type="molecule type" value="Genomic_DNA"/>
</dbReference>
<dbReference type="EMBL" id="LR797822">
    <property type="protein sequence ID" value="CAB4241273.1"/>
    <property type="molecule type" value="Genomic_DNA"/>
</dbReference>
<dbReference type="EMBL" id="LR798189">
    <property type="protein sequence ID" value="CAB5078999.1"/>
    <property type="molecule type" value="Genomic_DNA"/>
</dbReference>
<organism evidence="1">
    <name type="scientific">uncultured Caudovirales phage</name>
    <dbReference type="NCBI Taxonomy" id="2100421"/>
    <lineage>
        <taxon>Viruses</taxon>
        <taxon>Duplodnaviria</taxon>
        <taxon>Heunggongvirae</taxon>
        <taxon>Uroviricota</taxon>
        <taxon>Caudoviricetes</taxon>
        <taxon>Peduoviridae</taxon>
        <taxon>Maltschvirus</taxon>
        <taxon>Maltschvirus maltsch</taxon>
    </lineage>
</organism>
<evidence type="ECO:0000313" key="1">
    <source>
        <dbReference type="EMBL" id="CAB4120966.1"/>
    </source>
</evidence>